<dbReference type="EMBL" id="AEQV01000133">
    <property type="protein sequence ID" value="EGD08360.1"/>
    <property type="molecule type" value="Genomic_DNA"/>
</dbReference>
<dbReference type="AlphaFoldDB" id="F0BGP4"/>
<protein>
    <submittedName>
        <fullName evidence="1">Uncharacterized protein</fullName>
    </submittedName>
</protein>
<proteinExistence type="predicted"/>
<evidence type="ECO:0000313" key="1">
    <source>
        <dbReference type="EMBL" id="EGD08360.1"/>
    </source>
</evidence>
<dbReference type="Proteomes" id="UP000003299">
    <property type="component" value="Unassembled WGS sequence"/>
</dbReference>
<comment type="caution">
    <text evidence="1">The sequence shown here is derived from an EMBL/GenBank/DDBJ whole genome shotgun (WGS) entry which is preliminary data.</text>
</comment>
<name>F0BGP4_9XANT</name>
<reference evidence="1 2" key="1">
    <citation type="journal article" date="2011" name="BMC Genomics">
        <title>Comparative genomics reveals diversity among xanthomonads infecting tomato and pepper.</title>
        <authorList>
            <person name="Potnis N."/>
            <person name="Krasileva K."/>
            <person name="Chow V."/>
            <person name="Almeida N.F."/>
            <person name="Patil P.B."/>
            <person name="Ryan R.P."/>
            <person name="Sharlach M."/>
            <person name="Behlau F."/>
            <person name="Dow J.M."/>
            <person name="Momol M.T."/>
            <person name="White F.F."/>
            <person name="Preston J.F."/>
            <person name="Vinatzer B.A."/>
            <person name="Koebnik R."/>
            <person name="Setubal J.C."/>
            <person name="Norman D.J."/>
            <person name="Staskawicz B.J."/>
            <person name="Jones J.B."/>
        </authorList>
    </citation>
    <scope>NUCLEOTIDE SEQUENCE [LARGE SCALE GENOMIC DNA]</scope>
    <source>
        <strain evidence="1 2">ATCC 35937</strain>
    </source>
</reference>
<evidence type="ECO:0000313" key="2">
    <source>
        <dbReference type="Proteomes" id="UP000003299"/>
    </source>
</evidence>
<organism evidence="1 2">
    <name type="scientific">Xanthomonas vesicatoria ATCC 35937</name>
    <dbReference type="NCBI Taxonomy" id="925775"/>
    <lineage>
        <taxon>Bacteria</taxon>
        <taxon>Pseudomonadati</taxon>
        <taxon>Pseudomonadota</taxon>
        <taxon>Gammaproteobacteria</taxon>
        <taxon>Lysobacterales</taxon>
        <taxon>Lysobacteraceae</taxon>
        <taxon>Xanthomonas</taxon>
    </lineage>
</organism>
<sequence length="161" mass="18122">MYLPMWTMQQPRDGAGMLGELRLGRLAGRRLGLGLGMRPMRAFVEDALAAVRVDRQGHQHVHIAWLEAAHGERAAGLERLEQRCRQMRRGMHLGAIGEQQAIDIGLGIEQKTRQGAAGFREEIRIDPMHCGLQLGRTGQRRQVAPDATQVAWRQMRKRTDG</sequence>
<accession>F0BGP4</accession>
<gene>
    <name evidence="1" type="ORF">XVE_3421</name>
</gene>